<protein>
    <recommendedName>
        <fullName evidence="2">Zasp-like motif domain-containing protein</fullName>
    </recommendedName>
</protein>
<feature type="compositionally biased region" description="Basic and acidic residues" evidence="1">
    <location>
        <begin position="463"/>
        <end position="476"/>
    </location>
</feature>
<feature type="compositionally biased region" description="Basic and acidic residues" evidence="1">
    <location>
        <begin position="572"/>
        <end position="581"/>
    </location>
</feature>
<feature type="compositionally biased region" description="Low complexity" evidence="1">
    <location>
        <begin position="481"/>
        <end position="505"/>
    </location>
</feature>
<feature type="compositionally biased region" description="Polar residues" evidence="1">
    <location>
        <begin position="616"/>
        <end position="630"/>
    </location>
</feature>
<accession>A0AAQ4D5H5</accession>
<feature type="compositionally biased region" description="Polar residues" evidence="1">
    <location>
        <begin position="232"/>
        <end position="241"/>
    </location>
</feature>
<feature type="compositionally biased region" description="Low complexity" evidence="1">
    <location>
        <begin position="303"/>
        <end position="353"/>
    </location>
</feature>
<feature type="domain" description="Zasp-like motif" evidence="2">
    <location>
        <begin position="165"/>
        <end position="190"/>
    </location>
</feature>
<evidence type="ECO:0000313" key="3">
    <source>
        <dbReference type="EMBL" id="KAK8757715.1"/>
    </source>
</evidence>
<sequence length="741" mass="85555">MHEGDLIIQVGKHNVQDLTEARINSLLAQPAKRLEVFIVSRVRARGSDSKKATRQKESSERSWKAAPHRRVDTRFPVRAAAAPDSTHQVCRHLSVDVSVLLGSATHVRMFELPPCVVDLSVYGTVLLFLLLDFLVEICDLRCKNAGSAEDFLQKPRKGEPSTVKAVVHNQYNSPLQLYSQEKVAETLAYHAQAITAEDGVNDIQPVGLPKTLVRSAVLQALTEDETGANPYRTANGTTVVQRATAPPTPPPKPRPPSYSSGSPQPERPYSSSGHHVTFSNPVTPGTPPVQQHHTYIPPPPPLHSYQQPSYQQPSYQQPSYQQPSYQQPSYQQPSYQQPSYQQPSYQQQPASYPTQHARQSSYEEADRRQQQIREAELRQRQYEEERLQQAQYEEGRFRQPPQDFRRAEYDAEQRRLREEEERHQRVFREEEKRRQQEEQERKRRQEQQEYEQYQQHQQQYQRYLEEQKRRDDELRRRNAGQQQQQQQQPHHQYHHQQQQQHQQQEAARRTQLEEQQRRAQQQQQQQRYQNVQREPLNVQRAQEEAQRRYQPSTAVASSPQHQEQVGSQAQRWESRIWEEQQARMPGTPLGSPSVSRRARDNVWPPKESSVRWTPKTGFSPQLARQSSQGAKQFVWPPPKTGVANGDEGFPSRPPSRSAVNAWHPASPTSGTRTPPFARSPSLGRRTRDIAWPPPQAEASPKFVPRPVSRTGLHRPDEFIHQNASCGVPPTYRPPPNSSQYL</sequence>
<evidence type="ECO:0000256" key="1">
    <source>
        <dbReference type="SAM" id="MobiDB-lite"/>
    </source>
</evidence>
<evidence type="ECO:0000259" key="2">
    <source>
        <dbReference type="SMART" id="SM00735"/>
    </source>
</evidence>
<feature type="compositionally biased region" description="Polar residues" evidence="1">
    <location>
        <begin position="549"/>
        <end position="571"/>
    </location>
</feature>
<evidence type="ECO:0000313" key="4">
    <source>
        <dbReference type="Proteomes" id="UP001321473"/>
    </source>
</evidence>
<dbReference type="AlphaFoldDB" id="A0AAQ4D5H5"/>
<feature type="compositionally biased region" description="Pro residues" evidence="1">
    <location>
        <begin position="246"/>
        <end position="256"/>
    </location>
</feature>
<dbReference type="Proteomes" id="UP001321473">
    <property type="component" value="Unassembled WGS sequence"/>
</dbReference>
<dbReference type="SMART" id="SM00735">
    <property type="entry name" value="ZM"/>
    <property type="match status" value="1"/>
</dbReference>
<dbReference type="EMBL" id="JARKHS020034889">
    <property type="protein sequence ID" value="KAK8757715.1"/>
    <property type="molecule type" value="Genomic_DNA"/>
</dbReference>
<gene>
    <name evidence="3" type="ORF">V5799_004653</name>
</gene>
<feature type="compositionally biased region" description="Pro residues" evidence="1">
    <location>
        <begin position="730"/>
        <end position="741"/>
    </location>
</feature>
<comment type="caution">
    <text evidence="3">The sequence shown here is derived from an EMBL/GenBank/DDBJ whole genome shotgun (WGS) entry which is preliminary data.</text>
</comment>
<feature type="region of interest" description="Disordered" evidence="1">
    <location>
        <begin position="48"/>
        <end position="68"/>
    </location>
</feature>
<feature type="compositionally biased region" description="Low complexity" evidence="1">
    <location>
        <begin position="450"/>
        <end position="462"/>
    </location>
</feature>
<feature type="compositionally biased region" description="Basic and acidic residues" evidence="1">
    <location>
        <begin position="364"/>
        <end position="447"/>
    </location>
</feature>
<feature type="compositionally biased region" description="Low complexity" evidence="1">
    <location>
        <begin position="518"/>
        <end position="534"/>
    </location>
</feature>
<dbReference type="InterPro" id="IPR006643">
    <property type="entry name" value="Zasp-like_motif"/>
</dbReference>
<feature type="compositionally biased region" description="Polar residues" evidence="1">
    <location>
        <begin position="269"/>
        <end position="293"/>
    </location>
</feature>
<feature type="compositionally biased region" description="Basic and acidic residues" evidence="1">
    <location>
        <begin position="506"/>
        <end position="517"/>
    </location>
</feature>
<reference evidence="3 4" key="1">
    <citation type="journal article" date="2023" name="Arcadia Sci">
        <title>De novo assembly of a long-read Amblyomma americanum tick genome.</title>
        <authorList>
            <person name="Chou S."/>
            <person name="Poskanzer K.E."/>
            <person name="Rollins M."/>
            <person name="Thuy-Boun P.S."/>
        </authorList>
    </citation>
    <scope>NUCLEOTIDE SEQUENCE [LARGE SCALE GENOMIC DNA]</scope>
    <source>
        <strain evidence="3">F_SG_1</strain>
        <tissue evidence="3">Salivary glands</tissue>
    </source>
</reference>
<proteinExistence type="predicted"/>
<name>A0AAQ4D5H5_AMBAM</name>
<organism evidence="3 4">
    <name type="scientific">Amblyomma americanum</name>
    <name type="common">Lone star tick</name>
    <dbReference type="NCBI Taxonomy" id="6943"/>
    <lineage>
        <taxon>Eukaryota</taxon>
        <taxon>Metazoa</taxon>
        <taxon>Ecdysozoa</taxon>
        <taxon>Arthropoda</taxon>
        <taxon>Chelicerata</taxon>
        <taxon>Arachnida</taxon>
        <taxon>Acari</taxon>
        <taxon>Parasitiformes</taxon>
        <taxon>Ixodida</taxon>
        <taxon>Ixodoidea</taxon>
        <taxon>Ixodidae</taxon>
        <taxon>Amblyomminae</taxon>
        <taxon>Amblyomma</taxon>
    </lineage>
</organism>
<feature type="region of interest" description="Disordered" evidence="1">
    <location>
        <begin position="227"/>
        <end position="741"/>
    </location>
</feature>
<keyword evidence="4" id="KW-1185">Reference proteome</keyword>